<evidence type="ECO:0000313" key="2">
    <source>
        <dbReference type="EMBL" id="OCK81719.1"/>
    </source>
</evidence>
<feature type="compositionally biased region" description="Pro residues" evidence="1">
    <location>
        <begin position="9"/>
        <end position="22"/>
    </location>
</feature>
<evidence type="ECO:0000313" key="3">
    <source>
        <dbReference type="Proteomes" id="UP000250266"/>
    </source>
</evidence>
<evidence type="ECO:0000256" key="1">
    <source>
        <dbReference type="SAM" id="MobiDB-lite"/>
    </source>
</evidence>
<name>A0A8E2JGH1_9PEZI</name>
<organism evidence="2 3">
    <name type="scientific">Lepidopterella palustris CBS 459.81</name>
    <dbReference type="NCBI Taxonomy" id="1314670"/>
    <lineage>
        <taxon>Eukaryota</taxon>
        <taxon>Fungi</taxon>
        <taxon>Dikarya</taxon>
        <taxon>Ascomycota</taxon>
        <taxon>Pezizomycotina</taxon>
        <taxon>Dothideomycetes</taxon>
        <taxon>Pleosporomycetidae</taxon>
        <taxon>Mytilinidiales</taxon>
        <taxon>Argynnaceae</taxon>
        <taxon>Lepidopterella</taxon>
    </lineage>
</organism>
<accession>A0A8E2JGH1</accession>
<dbReference type="Proteomes" id="UP000250266">
    <property type="component" value="Unassembled WGS sequence"/>
</dbReference>
<sequence>MCNFTSRSPPCPAAQSPQPPSSRSPWAAARPAAAVGATSLVGVWLCKPTNLLISVVEEECGAEWRWELNTWGMFCFLSRQEMCGGDSVGWLLVQIEFQGSKGRSARLVPCFLCLLLRLPACLFLAPPSGQCLSEYGIIRRIPARNTKSQLI</sequence>
<dbReference type="EMBL" id="KV744911">
    <property type="protein sequence ID" value="OCK81719.1"/>
    <property type="molecule type" value="Genomic_DNA"/>
</dbReference>
<feature type="region of interest" description="Disordered" evidence="1">
    <location>
        <begin position="1"/>
        <end position="26"/>
    </location>
</feature>
<reference evidence="2 3" key="1">
    <citation type="journal article" date="2016" name="Nat. Commun.">
        <title>Ectomycorrhizal ecology is imprinted in the genome of the dominant symbiotic fungus Cenococcum geophilum.</title>
        <authorList>
            <consortium name="DOE Joint Genome Institute"/>
            <person name="Peter M."/>
            <person name="Kohler A."/>
            <person name="Ohm R.A."/>
            <person name="Kuo A."/>
            <person name="Krutzmann J."/>
            <person name="Morin E."/>
            <person name="Arend M."/>
            <person name="Barry K.W."/>
            <person name="Binder M."/>
            <person name="Choi C."/>
            <person name="Clum A."/>
            <person name="Copeland A."/>
            <person name="Grisel N."/>
            <person name="Haridas S."/>
            <person name="Kipfer T."/>
            <person name="LaButti K."/>
            <person name="Lindquist E."/>
            <person name="Lipzen A."/>
            <person name="Maire R."/>
            <person name="Meier B."/>
            <person name="Mihaltcheva S."/>
            <person name="Molinier V."/>
            <person name="Murat C."/>
            <person name="Poggeler S."/>
            <person name="Quandt C.A."/>
            <person name="Sperisen C."/>
            <person name="Tritt A."/>
            <person name="Tisserant E."/>
            <person name="Crous P.W."/>
            <person name="Henrissat B."/>
            <person name="Nehls U."/>
            <person name="Egli S."/>
            <person name="Spatafora J.W."/>
            <person name="Grigoriev I.V."/>
            <person name="Martin F.M."/>
        </authorList>
    </citation>
    <scope>NUCLEOTIDE SEQUENCE [LARGE SCALE GENOMIC DNA]</scope>
    <source>
        <strain evidence="2 3">CBS 459.81</strain>
    </source>
</reference>
<proteinExistence type="predicted"/>
<protein>
    <submittedName>
        <fullName evidence="2">Uncharacterized protein</fullName>
    </submittedName>
</protein>
<keyword evidence="3" id="KW-1185">Reference proteome</keyword>
<dbReference type="AlphaFoldDB" id="A0A8E2JGH1"/>
<gene>
    <name evidence="2" type="ORF">K432DRAFT_9521</name>
</gene>